<gene>
    <name evidence="2" type="ORF">POSPLADRAFT_1153302</name>
</gene>
<dbReference type="AlphaFoldDB" id="A0A1X6MQK2"/>
<organism evidence="2 3">
    <name type="scientific">Postia placenta MAD-698-R-SB12</name>
    <dbReference type="NCBI Taxonomy" id="670580"/>
    <lineage>
        <taxon>Eukaryota</taxon>
        <taxon>Fungi</taxon>
        <taxon>Dikarya</taxon>
        <taxon>Basidiomycota</taxon>
        <taxon>Agaricomycotina</taxon>
        <taxon>Agaricomycetes</taxon>
        <taxon>Polyporales</taxon>
        <taxon>Adustoporiaceae</taxon>
        <taxon>Rhodonia</taxon>
    </lineage>
</organism>
<dbReference type="EMBL" id="KZ110604">
    <property type="protein sequence ID" value="OSX58496.1"/>
    <property type="molecule type" value="Genomic_DNA"/>
</dbReference>
<feature type="region of interest" description="Disordered" evidence="1">
    <location>
        <begin position="115"/>
        <end position="136"/>
    </location>
</feature>
<dbReference type="RefSeq" id="XP_024335290.1">
    <property type="nucleotide sequence ID" value="XM_024486734.1"/>
</dbReference>
<keyword evidence="3" id="KW-1185">Reference proteome</keyword>
<dbReference type="GeneID" id="36331683"/>
<feature type="compositionally biased region" description="Low complexity" evidence="1">
    <location>
        <begin position="7"/>
        <end position="25"/>
    </location>
</feature>
<evidence type="ECO:0000256" key="1">
    <source>
        <dbReference type="SAM" id="MobiDB-lite"/>
    </source>
</evidence>
<protein>
    <submittedName>
        <fullName evidence="2">Uncharacterized protein</fullName>
    </submittedName>
</protein>
<sequence length="215" mass="22430">MPLKYLSRSSRSPYPERSAGPLNSAENSAASLASSTWATASSLRLPKRALKAMVKAASFAKGVVTPWTPSCTDTSWAKYGVAQMRSCDRNLSHSMTVLPSYWRGRRSFRVSLSGGDAGEDITGDEGDRGLPAGEDGCCDCPPGELREERVLVRPRGGDGGEGDGGSPGAGLHKIGTEGEAVTTDDELAQECGGVSLGLVLGGLSNRSPREGWGIA</sequence>
<feature type="compositionally biased region" description="Gly residues" evidence="1">
    <location>
        <begin position="159"/>
        <end position="168"/>
    </location>
</feature>
<evidence type="ECO:0000313" key="2">
    <source>
        <dbReference type="EMBL" id="OSX58496.1"/>
    </source>
</evidence>
<name>A0A1X6MQK2_9APHY</name>
<dbReference type="OrthoDB" id="10357995at2759"/>
<feature type="region of interest" description="Disordered" evidence="1">
    <location>
        <begin position="153"/>
        <end position="174"/>
    </location>
</feature>
<dbReference type="Proteomes" id="UP000194127">
    <property type="component" value="Unassembled WGS sequence"/>
</dbReference>
<accession>A0A1X6MQK2</accession>
<proteinExistence type="predicted"/>
<evidence type="ECO:0000313" key="3">
    <source>
        <dbReference type="Proteomes" id="UP000194127"/>
    </source>
</evidence>
<reference evidence="2 3" key="1">
    <citation type="submission" date="2017-04" db="EMBL/GenBank/DDBJ databases">
        <title>Genome Sequence of the Model Brown-Rot Fungus Postia placenta SB12.</title>
        <authorList>
            <consortium name="DOE Joint Genome Institute"/>
            <person name="Gaskell J."/>
            <person name="Kersten P."/>
            <person name="Larrondo L.F."/>
            <person name="Canessa P."/>
            <person name="Martinez D."/>
            <person name="Hibbett D."/>
            <person name="Schmoll M."/>
            <person name="Kubicek C.P."/>
            <person name="Martinez A.T."/>
            <person name="Yadav J."/>
            <person name="Master E."/>
            <person name="Magnuson J.K."/>
            <person name="James T."/>
            <person name="Yaver D."/>
            <person name="Berka R."/>
            <person name="Labutti K."/>
            <person name="Lipzen A."/>
            <person name="Aerts A."/>
            <person name="Barry K."/>
            <person name="Henrissat B."/>
            <person name="Blanchette R."/>
            <person name="Grigoriev I."/>
            <person name="Cullen D."/>
        </authorList>
    </citation>
    <scope>NUCLEOTIDE SEQUENCE [LARGE SCALE GENOMIC DNA]</scope>
    <source>
        <strain evidence="2 3">MAD-698-R-SB12</strain>
    </source>
</reference>
<feature type="region of interest" description="Disordered" evidence="1">
    <location>
        <begin position="1"/>
        <end position="25"/>
    </location>
</feature>